<dbReference type="Gene3D" id="2.130.10.130">
    <property type="entry name" value="Integrin alpha, N-terminal"/>
    <property type="match status" value="3"/>
</dbReference>
<dbReference type="GO" id="GO:0031012">
    <property type="term" value="C:extracellular matrix"/>
    <property type="evidence" value="ECO:0007669"/>
    <property type="project" value="TreeGrafter"/>
</dbReference>
<evidence type="ECO:0000256" key="4">
    <source>
        <dbReference type="ARBA" id="ARBA00023180"/>
    </source>
</evidence>
<keyword evidence="6" id="KW-0130">Cell adhesion</keyword>
<comment type="similarity">
    <text evidence="6">Belongs to the integrin alpha chain family.</text>
</comment>
<feature type="repeat" description="FG-GAP" evidence="5">
    <location>
        <begin position="137"/>
        <end position="197"/>
    </location>
</feature>
<dbReference type="GO" id="GO:0005615">
    <property type="term" value="C:extracellular space"/>
    <property type="evidence" value="ECO:0007669"/>
    <property type="project" value="TreeGrafter"/>
</dbReference>
<dbReference type="GO" id="GO:0007229">
    <property type="term" value="P:integrin-mediated signaling pathway"/>
    <property type="evidence" value="ECO:0007669"/>
    <property type="project" value="UniProtKB-KW"/>
</dbReference>
<feature type="repeat" description="FG-GAP" evidence="5">
    <location>
        <begin position="338"/>
        <end position="396"/>
    </location>
</feature>
<feature type="repeat" description="FG-GAP" evidence="5">
    <location>
        <begin position="71"/>
        <end position="135"/>
    </location>
</feature>
<keyword evidence="4" id="KW-0325">Glycoprotein</keyword>
<keyword evidence="3" id="KW-0378">Hydrolase</keyword>
<dbReference type="GO" id="GO:0008305">
    <property type="term" value="C:integrin complex"/>
    <property type="evidence" value="ECO:0007669"/>
    <property type="project" value="InterPro"/>
</dbReference>
<dbReference type="SMART" id="SM00191">
    <property type="entry name" value="Int_alpha"/>
    <property type="match status" value="4"/>
</dbReference>
<dbReference type="Proteomes" id="UP000005408">
    <property type="component" value="Unassembled WGS sequence"/>
</dbReference>
<organism evidence="7 8">
    <name type="scientific">Magallana gigas</name>
    <name type="common">Pacific oyster</name>
    <name type="synonym">Crassostrea gigas</name>
    <dbReference type="NCBI Taxonomy" id="29159"/>
    <lineage>
        <taxon>Eukaryota</taxon>
        <taxon>Metazoa</taxon>
        <taxon>Spiralia</taxon>
        <taxon>Lophotrochozoa</taxon>
        <taxon>Mollusca</taxon>
        <taxon>Bivalvia</taxon>
        <taxon>Autobranchia</taxon>
        <taxon>Pteriomorphia</taxon>
        <taxon>Ostreida</taxon>
        <taxon>Ostreoidea</taxon>
        <taxon>Ostreidae</taxon>
        <taxon>Magallana</taxon>
    </lineage>
</organism>
<dbReference type="AlphaFoldDB" id="A0A8W8L616"/>
<accession>A0A8W8L616</accession>
<feature type="repeat" description="FG-GAP" evidence="5">
    <location>
        <begin position="1"/>
        <end position="56"/>
    </location>
</feature>
<evidence type="ECO:0000256" key="5">
    <source>
        <dbReference type="PROSITE-ProRule" id="PRU00803"/>
    </source>
</evidence>
<comment type="subcellular location">
    <subcellularLocation>
        <location evidence="6">Membrane</location>
        <topology evidence="6">Single-pass type I membrane protein</topology>
    </subcellularLocation>
</comment>
<dbReference type="InterPro" id="IPR000413">
    <property type="entry name" value="Integrin_alpha"/>
</dbReference>
<dbReference type="SUPFAM" id="SSF69318">
    <property type="entry name" value="Integrin alpha N-terminal domain"/>
    <property type="match status" value="2"/>
</dbReference>
<keyword evidence="2" id="KW-0677">Repeat</keyword>
<name>A0A8W8L616_MAGGI</name>
<evidence type="ECO:0000256" key="3">
    <source>
        <dbReference type="ARBA" id="ARBA00022801"/>
    </source>
</evidence>
<dbReference type="EnsemblMetazoa" id="G2686.1">
    <property type="protein sequence ID" value="G2686.1:cds"/>
    <property type="gene ID" value="G2686"/>
</dbReference>
<dbReference type="InterPro" id="IPR013519">
    <property type="entry name" value="Int_alpha_beta-p"/>
</dbReference>
<dbReference type="GO" id="GO:0007155">
    <property type="term" value="P:cell adhesion"/>
    <property type="evidence" value="ECO:0007669"/>
    <property type="project" value="UniProtKB-KW"/>
</dbReference>
<evidence type="ECO:0000256" key="1">
    <source>
        <dbReference type="ARBA" id="ARBA00022729"/>
    </source>
</evidence>
<keyword evidence="1" id="KW-0732">Signal</keyword>
<keyword evidence="6" id="KW-0675">Receptor</keyword>
<dbReference type="GO" id="GO:0004621">
    <property type="term" value="F:glycosylphosphatidylinositol phospholipase D activity"/>
    <property type="evidence" value="ECO:0007669"/>
    <property type="project" value="TreeGrafter"/>
</dbReference>
<keyword evidence="6" id="KW-0401">Integrin</keyword>
<dbReference type="PANTHER" id="PTHR23221:SF7">
    <property type="entry name" value="PHOSPHATIDYLINOSITOL-GLYCAN-SPECIFIC PHOSPHOLIPASE D"/>
    <property type="match status" value="1"/>
</dbReference>
<evidence type="ECO:0000313" key="7">
    <source>
        <dbReference type="EnsemblMetazoa" id="G2686.1:cds"/>
    </source>
</evidence>
<protein>
    <submittedName>
        <fullName evidence="7">Uncharacterized protein</fullName>
    </submittedName>
</protein>
<dbReference type="Pfam" id="PF01839">
    <property type="entry name" value="FG-GAP"/>
    <property type="match status" value="4"/>
</dbReference>
<dbReference type="InterPro" id="IPR013517">
    <property type="entry name" value="FG-GAP"/>
</dbReference>
<evidence type="ECO:0000313" key="8">
    <source>
        <dbReference type="Proteomes" id="UP000005408"/>
    </source>
</evidence>
<evidence type="ECO:0000256" key="6">
    <source>
        <dbReference type="RuleBase" id="RU003762"/>
    </source>
</evidence>
<sequence length="489" mass="53414">MREQNMFFNTLALASGDVDSDGFQDLIVGAPGYSKTKLPQTGKVFTLFGNKTGLPGFGYIAVNLDNTTLNCTGHIDSPSNQPSRFGSSLAVVDINLDGVLDVAVGAPSHSNDENDPMKYNGVVYIFYGTSRSRHFNKPNITVSCQPDLCRLGTSLGVVDVDGDGHDDLVISDQYYGPTDNQTGVVTALLSRGTYKEQENVTVEELIEKWKLVGHQDNGWFGASVRGKKGVLMTSEPFYRKCALPSCPLNPKDIQSAGAVSINNIGSKFILPNMTLNGRDEFDMTGYSVDYGFPYDNSSLILAISVPEAMVYGEILTIPVKLRRAGTVILFNVTKSGLVQVAHFDGDRNLAMFGSFIKFADLNGDGYDDLLIGAPLHSDDWTELIPRFLNIDEDGRLYIFYGGPSFPTGNATYTKECLGFSPCPWKTAGDMIIPVSPKAYIGRVAEVLEYPTLTNLVVSAVRSTDYFRGFPHTGSIYLYKFNKKQQPGNS</sequence>
<reference evidence="7" key="1">
    <citation type="submission" date="2022-08" db="UniProtKB">
        <authorList>
            <consortium name="EnsemblMetazoa"/>
        </authorList>
    </citation>
    <scope>IDENTIFICATION</scope>
    <source>
        <strain evidence="7">05x7-T-G4-1.051#20</strain>
    </source>
</reference>
<keyword evidence="8" id="KW-1185">Reference proteome</keyword>
<dbReference type="InterPro" id="IPR028994">
    <property type="entry name" value="Integrin_alpha_N"/>
</dbReference>
<proteinExistence type="inferred from homology"/>
<dbReference type="PANTHER" id="PTHR23221">
    <property type="entry name" value="GLYCOSYLPHOSPHATIDYLINOSITOL PHOSPHOLIPASE D"/>
    <property type="match status" value="1"/>
</dbReference>
<dbReference type="PRINTS" id="PR01185">
    <property type="entry name" value="INTEGRINA"/>
</dbReference>
<dbReference type="PROSITE" id="PS51470">
    <property type="entry name" value="FG_GAP"/>
    <property type="match status" value="4"/>
</dbReference>
<evidence type="ECO:0000256" key="2">
    <source>
        <dbReference type="ARBA" id="ARBA00022737"/>
    </source>
</evidence>